<keyword evidence="4" id="KW-1185">Reference proteome</keyword>
<dbReference type="Pfam" id="PF21762">
    <property type="entry name" value="DEDDh_C"/>
    <property type="match status" value="1"/>
</dbReference>
<feature type="domain" description="Gfd2/YDR514C-like C-terminal" evidence="2">
    <location>
        <begin position="55"/>
        <end position="250"/>
    </location>
</feature>
<comment type="caution">
    <text evidence="3">The sequence shown here is derived from an EMBL/GenBank/DDBJ whole genome shotgun (WGS) entry which is preliminary data.</text>
</comment>
<proteinExistence type="predicted"/>
<evidence type="ECO:0000313" key="3">
    <source>
        <dbReference type="EMBL" id="KAL0466343.1"/>
    </source>
</evidence>
<sequence>MPGPTTPAPPMVVDHADMMDFAKDVEDSILVTMDFEGVDHLQAGKGQPQPSSYVKMSEVGIAVFDPRDKTANTNQTRIDDLGAQIRARHTIIEMYRRYTEKTCPAFYHRGAYRNPSKAHHARPYHCKFARSIFRTAEEAMSDIKQLIGELVHQNRTTAEVQNGVERQICVLFWAAGMEEDILREGGIDLASMSSRIKVWDMQIWSVFQIRFTKKQTKGEEAFGSLGALGDGSKLHNATNDAVAQMLALLQLLYISQEDWATWHVDRRDLPAISMGWVDTGILEDNYSSRPKTLRDFSRYPSTHHTPRNTGNQYARGYSKGKWSHRRGNDTTSQTPSAPPVQGTVTASEAIKGQTSSAMAPHKKPTAATVSQSQEVGPGWPDEVEWAL</sequence>
<feature type="compositionally biased region" description="Polar residues" evidence="1">
    <location>
        <begin position="342"/>
        <end position="357"/>
    </location>
</feature>
<evidence type="ECO:0000259" key="2">
    <source>
        <dbReference type="Pfam" id="PF21762"/>
    </source>
</evidence>
<name>A0ABR3D0W8_NEUIN</name>
<protein>
    <recommendedName>
        <fullName evidence="2">Gfd2/YDR514C-like C-terminal domain-containing protein</fullName>
    </recommendedName>
</protein>
<dbReference type="EMBL" id="JAVLET010000013">
    <property type="protein sequence ID" value="KAL0466343.1"/>
    <property type="molecule type" value="Genomic_DNA"/>
</dbReference>
<reference evidence="3 4" key="1">
    <citation type="submission" date="2023-09" db="EMBL/GenBank/DDBJ databases">
        <title>Multi-omics analysis of a traditional fermented food reveals byproduct-associated fungal strains for waste-to-food upcycling.</title>
        <authorList>
            <consortium name="Lawrence Berkeley National Laboratory"/>
            <person name="Rekdal V.M."/>
            <person name="Villalobos-Escobedo J.M."/>
            <person name="Rodriguez-Valeron N."/>
            <person name="Garcia M.O."/>
            <person name="Vasquez D.P."/>
            <person name="Damayanti I."/>
            <person name="Sorensen P.M."/>
            <person name="Baidoo E.E."/>
            <person name="De Carvalho A.C."/>
            <person name="Riley R."/>
            <person name="Lipzen A."/>
            <person name="He G."/>
            <person name="Yan M."/>
            <person name="Haridas S."/>
            <person name="Daum C."/>
            <person name="Yoshinaga Y."/>
            <person name="Ng V."/>
            <person name="Grigoriev I.V."/>
            <person name="Munk R."/>
            <person name="Nuraida L."/>
            <person name="Wijaya C.H."/>
            <person name="Morales P.-C."/>
            <person name="Keasling J.D."/>
        </authorList>
    </citation>
    <scope>NUCLEOTIDE SEQUENCE [LARGE SCALE GENOMIC DNA]</scope>
    <source>
        <strain evidence="3 4">FGSC 2613</strain>
    </source>
</reference>
<feature type="region of interest" description="Disordered" evidence="1">
    <location>
        <begin position="292"/>
        <end position="380"/>
    </location>
</feature>
<accession>A0ABR3D0W8</accession>
<dbReference type="Proteomes" id="UP001451303">
    <property type="component" value="Unassembled WGS sequence"/>
</dbReference>
<organism evidence="3 4">
    <name type="scientific">Neurospora intermedia</name>
    <dbReference type="NCBI Taxonomy" id="5142"/>
    <lineage>
        <taxon>Eukaryota</taxon>
        <taxon>Fungi</taxon>
        <taxon>Dikarya</taxon>
        <taxon>Ascomycota</taxon>
        <taxon>Pezizomycotina</taxon>
        <taxon>Sordariomycetes</taxon>
        <taxon>Sordariomycetidae</taxon>
        <taxon>Sordariales</taxon>
        <taxon>Sordariaceae</taxon>
        <taxon>Neurospora</taxon>
    </lineage>
</organism>
<gene>
    <name evidence="3" type="ORF">QR685DRAFT_547937</name>
</gene>
<feature type="compositionally biased region" description="Polar residues" evidence="1">
    <location>
        <begin position="299"/>
        <end position="312"/>
    </location>
</feature>
<dbReference type="InterPro" id="IPR048519">
    <property type="entry name" value="Gfd2/YDR514C-like_C"/>
</dbReference>
<evidence type="ECO:0000256" key="1">
    <source>
        <dbReference type="SAM" id="MobiDB-lite"/>
    </source>
</evidence>
<evidence type="ECO:0000313" key="4">
    <source>
        <dbReference type="Proteomes" id="UP001451303"/>
    </source>
</evidence>